<sequence length="229" mass="25818">MIAILTDIHGNFPALEAVVEDAQSQGATEFISLGDVAGYGAQVPECIDLLKELSAINILGNHDRYIINNENCPRSRVVSQIIAMQKSSLGDRHLAWLENSVNKIEFEDVLMVHGGPDDLQDQYLYQLHRDLIPVGKRWLFSGHTHVQSLVYFDNGCYCNPGSVGQPRDGDWRTGYALFDGKCVRLRRLEYDLDRTILAMKNFGLEAFCYENLRLGAQIGGRIDFLNIER</sequence>
<dbReference type="Proteomes" id="UP000595481">
    <property type="component" value="Chromosome"/>
</dbReference>
<keyword evidence="4" id="KW-1185">Reference proteome</keyword>
<dbReference type="InterPro" id="IPR011152">
    <property type="entry name" value="Pesterase_MJ0912"/>
</dbReference>
<dbReference type="InterPro" id="IPR024654">
    <property type="entry name" value="Calcineurin-like_PHP_lpxH"/>
</dbReference>
<protein>
    <submittedName>
        <fullName evidence="3">Metallophosphoesterase family protein</fullName>
    </submittedName>
</protein>
<proteinExistence type="inferred from homology"/>
<feature type="domain" description="Calcineurin-like phosphoesterase" evidence="2">
    <location>
        <begin position="2"/>
        <end position="179"/>
    </location>
</feature>
<dbReference type="PANTHER" id="PTHR42850">
    <property type="entry name" value="METALLOPHOSPHOESTERASE"/>
    <property type="match status" value="1"/>
</dbReference>
<dbReference type="GeneID" id="69550103"/>
<evidence type="ECO:0000313" key="3">
    <source>
        <dbReference type="EMBL" id="QQB20418.1"/>
    </source>
</evidence>
<accession>A0A7T4AAQ2</accession>
<dbReference type="InterPro" id="IPR029052">
    <property type="entry name" value="Metallo-depent_PP-like"/>
</dbReference>
<evidence type="ECO:0000313" key="4">
    <source>
        <dbReference type="Proteomes" id="UP000595481"/>
    </source>
</evidence>
<gene>
    <name evidence="3" type="ORF">I6H43_02425</name>
</gene>
<name>A0A7T4AAQ2_AERJA</name>
<evidence type="ECO:0000259" key="2">
    <source>
        <dbReference type="Pfam" id="PF12850"/>
    </source>
</evidence>
<dbReference type="Pfam" id="PF12850">
    <property type="entry name" value="Metallophos_2"/>
    <property type="match status" value="1"/>
</dbReference>
<dbReference type="EMBL" id="CP066092">
    <property type="protein sequence ID" value="QQB20418.1"/>
    <property type="molecule type" value="Genomic_DNA"/>
</dbReference>
<dbReference type="Gene3D" id="3.60.21.10">
    <property type="match status" value="1"/>
</dbReference>
<comment type="similarity">
    <text evidence="1">Belongs to the metallophosphoesterase superfamily. YfcE family.</text>
</comment>
<dbReference type="InterPro" id="IPR050126">
    <property type="entry name" value="Ap4A_hydrolase"/>
</dbReference>
<reference evidence="3 4" key="1">
    <citation type="submission" date="2020-12" db="EMBL/GenBank/DDBJ databases">
        <title>FDA dAtabase for Regulatory Grade micrObial Sequences (FDA-ARGOS): Supporting development and validation of Infectious Disease Dx tests.</title>
        <authorList>
            <person name="Sproer C."/>
            <person name="Gronow S."/>
            <person name="Severitt S."/>
            <person name="Schroder I."/>
            <person name="Tallon L."/>
            <person name="Sadzewicz L."/>
            <person name="Zhao X."/>
            <person name="Boylan J."/>
            <person name="Ott S."/>
            <person name="Bowen H."/>
            <person name="Vavikolanu K."/>
            <person name="Mehta A."/>
            <person name="Aluvathingal J."/>
            <person name="Nadendla S."/>
            <person name="Lowell S."/>
            <person name="Myers T."/>
            <person name="Yan Y."/>
            <person name="Sichtig H."/>
        </authorList>
    </citation>
    <scope>NUCLEOTIDE SEQUENCE [LARGE SCALE GENOMIC DNA]</scope>
    <source>
        <strain evidence="3 4">FDAARGOS_986</strain>
    </source>
</reference>
<organism evidence="3 4">
    <name type="scientific">Aeromonas jandaei</name>
    <dbReference type="NCBI Taxonomy" id="650"/>
    <lineage>
        <taxon>Bacteria</taxon>
        <taxon>Pseudomonadati</taxon>
        <taxon>Pseudomonadota</taxon>
        <taxon>Gammaproteobacteria</taxon>
        <taxon>Aeromonadales</taxon>
        <taxon>Aeromonadaceae</taxon>
        <taxon>Aeromonas</taxon>
    </lineage>
</organism>
<dbReference type="PANTHER" id="PTHR42850:SF2">
    <property type="entry name" value="BLL5683 PROTEIN"/>
    <property type="match status" value="1"/>
</dbReference>
<dbReference type="PIRSF" id="PIRSF000883">
    <property type="entry name" value="Pesterase_MJ0912"/>
    <property type="match status" value="1"/>
</dbReference>
<evidence type="ECO:0000256" key="1">
    <source>
        <dbReference type="ARBA" id="ARBA00008950"/>
    </source>
</evidence>
<dbReference type="SUPFAM" id="SSF56300">
    <property type="entry name" value="Metallo-dependent phosphatases"/>
    <property type="match status" value="1"/>
</dbReference>
<dbReference type="RefSeq" id="WP_082035545.1">
    <property type="nucleotide sequence ID" value="NZ_CAWMFX010000057.1"/>
</dbReference>